<accession>A0A0N4VCA9</accession>
<evidence type="ECO:0000313" key="3">
    <source>
        <dbReference type="WBParaSite" id="EVEC_0000819801-mRNA-1"/>
    </source>
</evidence>
<organism evidence="3">
    <name type="scientific">Enterobius vermicularis</name>
    <name type="common">Human pinworm</name>
    <dbReference type="NCBI Taxonomy" id="51028"/>
    <lineage>
        <taxon>Eukaryota</taxon>
        <taxon>Metazoa</taxon>
        <taxon>Ecdysozoa</taxon>
        <taxon>Nematoda</taxon>
        <taxon>Chromadorea</taxon>
        <taxon>Rhabditida</taxon>
        <taxon>Spirurina</taxon>
        <taxon>Oxyuridomorpha</taxon>
        <taxon>Oxyuroidea</taxon>
        <taxon>Oxyuridae</taxon>
        <taxon>Enterobius</taxon>
    </lineage>
</organism>
<dbReference type="Proteomes" id="UP000274131">
    <property type="component" value="Unassembled WGS sequence"/>
</dbReference>
<dbReference type="AlphaFoldDB" id="A0A0N4VCA9"/>
<gene>
    <name evidence="1" type="ORF">EVEC_LOCUS7682</name>
</gene>
<evidence type="ECO:0000313" key="1">
    <source>
        <dbReference type="EMBL" id="VDD92931.1"/>
    </source>
</evidence>
<reference evidence="1 2" key="2">
    <citation type="submission" date="2018-10" db="EMBL/GenBank/DDBJ databases">
        <authorList>
            <consortium name="Pathogen Informatics"/>
        </authorList>
    </citation>
    <scope>NUCLEOTIDE SEQUENCE [LARGE SCALE GENOMIC DNA]</scope>
</reference>
<proteinExistence type="predicted"/>
<dbReference type="WBParaSite" id="EVEC_0000819801-mRNA-1">
    <property type="protein sequence ID" value="EVEC_0000819801-mRNA-1"/>
    <property type="gene ID" value="EVEC_0000819801"/>
</dbReference>
<sequence length="164" mass="18631">MEQHQKPAINDNFTTTTAYFSSGLMWRSIRKYAMYNLPYLLVVIQCWETCESGQGFKNCVEYEEWMRILRFNLAAELMFQGERPWSLCSCCLKGSYKDFSISENSGKNGIDEVSARVALVVKPSESNTHAVLCKRATYTMQLGDEETVLTPLMLVVQVGTAMIP</sequence>
<protein>
    <submittedName>
        <fullName evidence="3">ZP domain-containing protein</fullName>
    </submittedName>
</protein>
<dbReference type="EMBL" id="UXUI01009040">
    <property type="protein sequence ID" value="VDD92931.1"/>
    <property type="molecule type" value="Genomic_DNA"/>
</dbReference>
<evidence type="ECO:0000313" key="2">
    <source>
        <dbReference type="Proteomes" id="UP000274131"/>
    </source>
</evidence>
<reference evidence="3" key="1">
    <citation type="submission" date="2017-02" db="UniProtKB">
        <authorList>
            <consortium name="WormBaseParasite"/>
        </authorList>
    </citation>
    <scope>IDENTIFICATION</scope>
</reference>
<keyword evidence="2" id="KW-1185">Reference proteome</keyword>
<name>A0A0N4VCA9_ENTVE</name>